<protein>
    <submittedName>
        <fullName evidence="2">DUF3108 domain-containing protein</fullName>
    </submittedName>
</protein>
<keyword evidence="3" id="KW-1185">Reference proteome</keyword>
<dbReference type="EMBL" id="VJMG01000069">
    <property type="protein sequence ID" value="TRL35129.1"/>
    <property type="molecule type" value="Genomic_DNA"/>
</dbReference>
<dbReference type="RefSeq" id="WP_143127143.1">
    <property type="nucleotide sequence ID" value="NZ_VJMG01000069.1"/>
</dbReference>
<evidence type="ECO:0000313" key="2">
    <source>
        <dbReference type="EMBL" id="TRL35129.1"/>
    </source>
</evidence>
<feature type="signal peptide" evidence="1">
    <location>
        <begin position="1"/>
        <end position="24"/>
    </location>
</feature>
<dbReference type="InterPro" id="IPR021457">
    <property type="entry name" value="DUF3108"/>
</dbReference>
<keyword evidence="1" id="KW-0732">Signal</keyword>
<evidence type="ECO:0000256" key="1">
    <source>
        <dbReference type="SAM" id="SignalP"/>
    </source>
</evidence>
<sequence length="257" mass="28422">MLRRSRSLLLLTACLGLFATPATTAGIRHLSEYDISLGVLPIARASFSSEFDRDDYRINGSFKSSGLVSLFSDISADTSVNGAIRGQRLQARAYSLIYRQDRKTRRYEIRYRNGDVVSTSVDPEPKARPSNWIPVSNGDLRSVLDPLSGLIFPEGAKICPSRLPIYDGESRLDLILSPKGSKPFSTKGFSGDAIVCEVRYVPRSGYKQGRSDIEYLKSVSMEVWFAKADKVNVYAPVYARIPTKVGDVYVTAVKYGG</sequence>
<gene>
    <name evidence="2" type="ORF">FNA46_20875</name>
</gene>
<accession>A0A549SZS3</accession>
<proteinExistence type="predicted"/>
<dbReference type="AlphaFoldDB" id="A0A549SZS3"/>
<reference evidence="2 3" key="1">
    <citation type="submission" date="2019-07" db="EMBL/GenBank/DDBJ databases">
        <title>Ln-dependent methylotrophs.</title>
        <authorList>
            <person name="Tani A."/>
        </authorList>
    </citation>
    <scope>NUCLEOTIDE SEQUENCE [LARGE SCALE GENOMIC DNA]</scope>
    <source>
        <strain evidence="2 3">SM12</strain>
    </source>
</reference>
<name>A0A549SZS3_9HYPH</name>
<comment type="caution">
    <text evidence="2">The sequence shown here is derived from an EMBL/GenBank/DDBJ whole genome shotgun (WGS) entry which is preliminary data.</text>
</comment>
<evidence type="ECO:0000313" key="3">
    <source>
        <dbReference type="Proteomes" id="UP000316801"/>
    </source>
</evidence>
<organism evidence="2 3">
    <name type="scientific">Rhizobium straminoryzae</name>
    <dbReference type="NCBI Taxonomy" id="1387186"/>
    <lineage>
        <taxon>Bacteria</taxon>
        <taxon>Pseudomonadati</taxon>
        <taxon>Pseudomonadota</taxon>
        <taxon>Alphaproteobacteria</taxon>
        <taxon>Hyphomicrobiales</taxon>
        <taxon>Rhizobiaceae</taxon>
        <taxon>Rhizobium/Agrobacterium group</taxon>
        <taxon>Rhizobium</taxon>
    </lineage>
</organism>
<feature type="chain" id="PRO_5021979227" evidence="1">
    <location>
        <begin position="25"/>
        <end position="257"/>
    </location>
</feature>
<dbReference type="Pfam" id="PF11306">
    <property type="entry name" value="DUF3108"/>
    <property type="match status" value="1"/>
</dbReference>
<dbReference type="Proteomes" id="UP000316801">
    <property type="component" value="Unassembled WGS sequence"/>
</dbReference>